<dbReference type="Proteomes" id="UP001107961">
    <property type="component" value="Unassembled WGS sequence"/>
</dbReference>
<dbReference type="KEGG" id="axe:P40_12920"/>
<evidence type="ECO:0000313" key="2">
    <source>
        <dbReference type="Proteomes" id="UP001107961"/>
    </source>
</evidence>
<keyword evidence="2" id="KW-1185">Reference proteome</keyword>
<accession>A0A9Q3ZFU8</accession>
<dbReference type="NCBIfam" id="NF046101">
    <property type="entry name" value="PA3496_fam"/>
    <property type="match status" value="1"/>
</dbReference>
<dbReference type="InterPro" id="IPR058059">
    <property type="entry name" value="PA3496-like"/>
</dbReference>
<name>A0A9Q3ZFU8_9GAMM</name>
<protein>
    <submittedName>
        <fullName evidence="1">Uncharacterized protein</fullName>
    </submittedName>
</protein>
<dbReference type="RefSeq" id="WP_014995007.1">
    <property type="nucleotide sequence ID" value="NZ_CBDDTQ010000005.1"/>
</dbReference>
<dbReference type="GeneID" id="94687199"/>
<organism evidence="1 2">
    <name type="scientific">Alloalcanivorax xenomutans</name>
    <dbReference type="NCBI Taxonomy" id="1094342"/>
    <lineage>
        <taxon>Bacteria</taxon>
        <taxon>Pseudomonadati</taxon>
        <taxon>Pseudomonadota</taxon>
        <taxon>Gammaproteobacteria</taxon>
        <taxon>Oceanospirillales</taxon>
        <taxon>Alcanivoracaceae</taxon>
        <taxon>Alloalcanivorax</taxon>
    </lineage>
</organism>
<gene>
    <name evidence="1" type="ORF">LZG35_07820</name>
</gene>
<sequence>MSNRRADRDYESEDLLMNDDFDLVDDDNDEELQEERSARARSFNMDMRHRIEDRLEERRLKRELSEYEFLDFEDDDTLH</sequence>
<dbReference type="Pfam" id="PF26620">
    <property type="entry name" value="DUF8197"/>
    <property type="match status" value="1"/>
</dbReference>
<dbReference type="AlphaFoldDB" id="A0A9Q3ZFU8"/>
<comment type="caution">
    <text evidence="1">The sequence shown here is derived from an EMBL/GenBank/DDBJ whole genome shotgun (WGS) entry which is preliminary data.</text>
</comment>
<dbReference type="InterPro" id="IPR058510">
    <property type="entry name" value="DUF8197"/>
</dbReference>
<reference evidence="1" key="1">
    <citation type="submission" date="2022-01" db="EMBL/GenBank/DDBJ databases">
        <authorList>
            <person name="Karlyshev A.V."/>
            <person name="Jaspars M."/>
        </authorList>
    </citation>
    <scope>NUCLEOTIDE SEQUENCE</scope>
    <source>
        <strain evidence="1">AGSA3-2</strain>
    </source>
</reference>
<evidence type="ECO:0000313" key="1">
    <source>
        <dbReference type="EMBL" id="MCE7508544.1"/>
    </source>
</evidence>
<proteinExistence type="predicted"/>
<dbReference type="EMBL" id="JAJVKT010000007">
    <property type="protein sequence ID" value="MCE7508544.1"/>
    <property type="molecule type" value="Genomic_DNA"/>
</dbReference>